<dbReference type="CDD" id="cd14498">
    <property type="entry name" value="DSP"/>
    <property type="match status" value="1"/>
</dbReference>
<name>A0AA36D568_9BILA</name>
<evidence type="ECO:0000313" key="3">
    <source>
        <dbReference type="Proteomes" id="UP001177023"/>
    </source>
</evidence>
<dbReference type="InterPro" id="IPR029021">
    <property type="entry name" value="Prot-tyrosine_phosphatase-like"/>
</dbReference>
<feature type="non-terminal residue" evidence="2">
    <location>
        <position position="1"/>
    </location>
</feature>
<evidence type="ECO:0000313" key="2">
    <source>
        <dbReference type="EMBL" id="CAJ0581085.1"/>
    </source>
</evidence>
<feature type="domain" description="Tyrosine-protein phosphatase" evidence="1">
    <location>
        <begin position="90"/>
        <end position="192"/>
    </location>
</feature>
<dbReference type="PANTHER" id="PTHR46377">
    <property type="entry name" value="DUAL SPECIFICITY PROTEIN PHOSPHATASE 19"/>
    <property type="match status" value="1"/>
</dbReference>
<protein>
    <recommendedName>
        <fullName evidence="1">Tyrosine-protein phosphatase domain-containing protein</fullName>
    </recommendedName>
</protein>
<dbReference type="Proteomes" id="UP001177023">
    <property type="component" value="Unassembled WGS sequence"/>
</dbReference>
<gene>
    <name evidence="2" type="ORF">MSPICULIGERA_LOCUS19253</name>
</gene>
<sequence length="193" mass="21752">MSFLERIQAKRGNLRQTEVSVLLEDGREVRERRTADGAFARIVEDEDSDDELNAAGDDAVQAKSLSNRQLKKREYRRRLGFVVDETPDLQLAHVFENLYLDVAADLEILSTAKITHIINCATGVSNFFPKKFEYLNVEMLDLPETRLDEYQERVNAFISAATGKGGKLVKANRTAANPNPGFLKQLKAMDYAV</sequence>
<proteinExistence type="predicted"/>
<dbReference type="PANTHER" id="PTHR46377:SF1">
    <property type="entry name" value="DUAL SPECIFICITY PROTEIN PHOSPHATASE 19"/>
    <property type="match status" value="1"/>
</dbReference>
<dbReference type="AlphaFoldDB" id="A0AA36D568"/>
<dbReference type="SMART" id="SM00195">
    <property type="entry name" value="DSPc"/>
    <property type="match status" value="1"/>
</dbReference>
<dbReference type="GO" id="GO:0008579">
    <property type="term" value="F:JUN kinase phosphatase activity"/>
    <property type="evidence" value="ECO:0007669"/>
    <property type="project" value="TreeGrafter"/>
</dbReference>
<dbReference type="Gene3D" id="3.90.190.10">
    <property type="entry name" value="Protein tyrosine phosphatase superfamily"/>
    <property type="match status" value="1"/>
</dbReference>
<accession>A0AA36D568</accession>
<evidence type="ECO:0000259" key="1">
    <source>
        <dbReference type="SMART" id="SM00195"/>
    </source>
</evidence>
<comment type="caution">
    <text evidence="2">The sequence shown here is derived from an EMBL/GenBank/DDBJ whole genome shotgun (WGS) entry which is preliminary data.</text>
</comment>
<dbReference type="InterPro" id="IPR020422">
    <property type="entry name" value="TYR_PHOSPHATASE_DUAL_dom"/>
</dbReference>
<dbReference type="GO" id="GO:0005737">
    <property type="term" value="C:cytoplasm"/>
    <property type="evidence" value="ECO:0007669"/>
    <property type="project" value="TreeGrafter"/>
</dbReference>
<organism evidence="2 3">
    <name type="scientific">Mesorhabditis spiculigera</name>
    <dbReference type="NCBI Taxonomy" id="96644"/>
    <lineage>
        <taxon>Eukaryota</taxon>
        <taxon>Metazoa</taxon>
        <taxon>Ecdysozoa</taxon>
        <taxon>Nematoda</taxon>
        <taxon>Chromadorea</taxon>
        <taxon>Rhabditida</taxon>
        <taxon>Rhabditina</taxon>
        <taxon>Rhabditomorpha</taxon>
        <taxon>Rhabditoidea</taxon>
        <taxon>Rhabditidae</taxon>
        <taxon>Mesorhabditinae</taxon>
        <taxon>Mesorhabditis</taxon>
    </lineage>
</organism>
<reference evidence="2" key="1">
    <citation type="submission" date="2023-06" db="EMBL/GenBank/DDBJ databases">
        <authorList>
            <person name="Delattre M."/>
        </authorList>
    </citation>
    <scope>NUCLEOTIDE SEQUENCE</scope>
    <source>
        <strain evidence="2">AF72</strain>
    </source>
</reference>
<keyword evidence="3" id="KW-1185">Reference proteome</keyword>
<dbReference type="EMBL" id="CATQJA010002662">
    <property type="protein sequence ID" value="CAJ0581085.1"/>
    <property type="molecule type" value="Genomic_DNA"/>
</dbReference>
<dbReference type="SUPFAM" id="SSF52799">
    <property type="entry name" value="(Phosphotyrosine protein) phosphatases II"/>
    <property type="match status" value="1"/>
</dbReference>